<dbReference type="InterPro" id="IPR002347">
    <property type="entry name" value="SDR_fam"/>
</dbReference>
<dbReference type="Proteomes" id="UP000042958">
    <property type="component" value="Unassembled WGS sequence"/>
</dbReference>
<keyword evidence="2" id="KW-0521">NADP</keyword>
<proteinExistence type="inferred from homology"/>
<dbReference type="PRINTS" id="PR00080">
    <property type="entry name" value="SDRFAMILY"/>
</dbReference>
<name>A0A0F7TRC6_PENBI</name>
<dbReference type="AlphaFoldDB" id="A0A0F7TRC6"/>
<dbReference type="InterPro" id="IPR036291">
    <property type="entry name" value="NAD(P)-bd_dom_sf"/>
</dbReference>
<reference evidence="6" key="2">
    <citation type="journal article" date="2015" name="Genome Announc.">
        <title>Draft genome sequence of the fungus Penicillium brasilianum MG11.</title>
        <authorList>
            <person name="Horn F."/>
            <person name="Linde J."/>
            <person name="Mattern D.J."/>
            <person name="Walther G."/>
            <person name="Guthke R."/>
            <person name="Brakhage A.A."/>
            <person name="Valiante V."/>
        </authorList>
    </citation>
    <scope>NUCLEOTIDE SEQUENCE [LARGE SCALE GENOMIC DNA]</scope>
    <source>
        <strain evidence="6">MG11</strain>
    </source>
</reference>
<comment type="similarity">
    <text evidence="1">Belongs to the short-chain dehydrogenases/reductases (SDR) family.</text>
</comment>
<keyword evidence="3" id="KW-0560">Oxidoreductase</keyword>
<dbReference type="EMBL" id="CDHK01000006">
    <property type="protein sequence ID" value="CEJ58376.1"/>
    <property type="molecule type" value="Genomic_DNA"/>
</dbReference>
<evidence type="ECO:0000313" key="5">
    <source>
        <dbReference type="EMBL" id="OOQ88024.1"/>
    </source>
</evidence>
<dbReference type="FunFam" id="3.40.50.720:FF:000084">
    <property type="entry name" value="Short-chain dehydrogenase reductase"/>
    <property type="match status" value="1"/>
</dbReference>
<dbReference type="PANTHER" id="PTHR43008:SF4">
    <property type="entry name" value="CHAIN DEHYDROGENASE, PUTATIVE (AFU_ORTHOLOGUE AFUA_4G08710)-RELATED"/>
    <property type="match status" value="1"/>
</dbReference>
<dbReference type="EMBL" id="LJBN01000121">
    <property type="protein sequence ID" value="OOQ88024.1"/>
    <property type="molecule type" value="Genomic_DNA"/>
</dbReference>
<dbReference type="Gene3D" id="3.40.50.720">
    <property type="entry name" value="NAD(P)-binding Rossmann-like Domain"/>
    <property type="match status" value="1"/>
</dbReference>
<evidence type="ECO:0000256" key="2">
    <source>
        <dbReference type="ARBA" id="ARBA00022857"/>
    </source>
</evidence>
<reference evidence="7" key="3">
    <citation type="submission" date="2015-09" db="EMBL/GenBank/DDBJ databases">
        <authorList>
            <person name="Fill T.P."/>
            <person name="Baretta J.F."/>
            <person name="de Almeida L.G."/>
            <person name="Rocha M."/>
            <person name="de Souza D.H."/>
            <person name="Malavazi I."/>
            <person name="Cerdeira L.T."/>
            <person name="Hong H."/>
            <person name="Samborskyy M."/>
            <person name="de Vasconcelos A.T."/>
            <person name="Leadlay P."/>
            <person name="Rodrigues-Filho E."/>
        </authorList>
    </citation>
    <scope>NUCLEOTIDE SEQUENCE [LARGE SCALE GENOMIC DNA]</scope>
    <source>
        <strain evidence="7">LaBioMMi 136</strain>
    </source>
</reference>
<organism evidence="4 6">
    <name type="scientific">Penicillium brasilianum</name>
    <dbReference type="NCBI Taxonomy" id="104259"/>
    <lineage>
        <taxon>Eukaryota</taxon>
        <taxon>Fungi</taxon>
        <taxon>Dikarya</taxon>
        <taxon>Ascomycota</taxon>
        <taxon>Pezizomycotina</taxon>
        <taxon>Eurotiomycetes</taxon>
        <taxon>Eurotiomycetidae</taxon>
        <taxon>Eurotiales</taxon>
        <taxon>Aspergillaceae</taxon>
        <taxon>Penicillium</taxon>
    </lineage>
</organism>
<accession>A0A0F7TRC6</accession>
<sequence>MTSSNGLTDRDALTARSIPSMILSDGSPASMTPPPASTFEADPAVSAQKRFSVRGNAVVTGGSGTLGLHSCEALLEHGLQGLMIFDVNLASSEKEITRLRSKFPSAKVCTQQVDVTAEDEVRVAMEETVRLLGSVDILVCFVGVVGCIETLEMPVSQWRKILDINTTGSFICAQAAAREMVKQGTGGSITFVASVSAHRVNYPQPQVAYNVSKAALLMLKSSLAAEWARYGIRTNSVSPGYMDTILNEGKGLDAHRRLWAERNPSGRMGSPSELTGAIVLLASSAGTYMNGTDILIDGGLSVF</sequence>
<dbReference type="Pfam" id="PF13561">
    <property type="entry name" value="adh_short_C2"/>
    <property type="match status" value="1"/>
</dbReference>
<dbReference type="STRING" id="104259.A0A0F7TRC6"/>
<evidence type="ECO:0000256" key="1">
    <source>
        <dbReference type="ARBA" id="ARBA00006484"/>
    </source>
</evidence>
<evidence type="ECO:0000313" key="7">
    <source>
        <dbReference type="Proteomes" id="UP000190744"/>
    </source>
</evidence>
<dbReference type="SUPFAM" id="SSF51735">
    <property type="entry name" value="NAD(P)-binding Rossmann-fold domains"/>
    <property type="match status" value="1"/>
</dbReference>
<evidence type="ECO:0000313" key="4">
    <source>
        <dbReference type="EMBL" id="CEJ58376.1"/>
    </source>
</evidence>
<protein>
    <submittedName>
        <fullName evidence="4 5">Oxidoreductase, short chain dehydrogenase/reductase family</fullName>
    </submittedName>
</protein>
<evidence type="ECO:0000313" key="6">
    <source>
        <dbReference type="Proteomes" id="UP000042958"/>
    </source>
</evidence>
<dbReference type="InterPro" id="IPR020904">
    <property type="entry name" value="Sc_DH/Rdtase_CS"/>
</dbReference>
<dbReference type="PANTHER" id="PTHR43008">
    <property type="entry name" value="BENZIL REDUCTASE"/>
    <property type="match status" value="1"/>
</dbReference>
<dbReference type="GO" id="GO:0050664">
    <property type="term" value="F:oxidoreductase activity, acting on NAD(P)H, oxygen as acceptor"/>
    <property type="evidence" value="ECO:0007669"/>
    <property type="project" value="TreeGrafter"/>
</dbReference>
<dbReference type="PROSITE" id="PS00061">
    <property type="entry name" value="ADH_SHORT"/>
    <property type="match status" value="1"/>
</dbReference>
<keyword evidence="6" id="KW-1185">Reference proteome</keyword>
<reference evidence="4" key="1">
    <citation type="submission" date="2014-11" db="EMBL/GenBank/DDBJ databases">
        <authorList>
            <person name="Zhu J."/>
            <person name="Qi W."/>
            <person name="Song R."/>
        </authorList>
    </citation>
    <scope>NUCLEOTIDE SEQUENCE [LARGE SCALE GENOMIC DNA]</scope>
</reference>
<evidence type="ECO:0000256" key="3">
    <source>
        <dbReference type="ARBA" id="ARBA00023002"/>
    </source>
</evidence>
<reference evidence="5" key="4">
    <citation type="submission" date="2015-09" db="EMBL/GenBank/DDBJ databases">
        <authorList>
            <person name="Jackson K.R."/>
            <person name="Lunt B.L."/>
            <person name="Fisher J.N.B."/>
            <person name="Gardner A.V."/>
            <person name="Bailey M.E."/>
            <person name="Deus L.M."/>
            <person name="Earl A.S."/>
            <person name="Gibby P.D."/>
            <person name="Hartmann K.A."/>
            <person name="Liu J.E."/>
            <person name="Manci A.M."/>
            <person name="Nielsen D.A."/>
            <person name="Solomon M.B."/>
            <person name="Breakwell D.P."/>
            <person name="Burnett S.H."/>
            <person name="Grose J.H."/>
        </authorList>
    </citation>
    <scope>NUCLEOTIDE SEQUENCE [LARGE SCALE GENOMIC DNA]</scope>
    <source>
        <strain evidence="5">LaBioMMi 136</strain>
    </source>
</reference>
<gene>
    <name evidence="5" type="ORF">PEBR_14634</name>
    <name evidence="4" type="ORF">PMG11_07033</name>
</gene>
<dbReference type="PRINTS" id="PR00081">
    <property type="entry name" value="GDHRDH"/>
</dbReference>
<dbReference type="OrthoDB" id="47007at2759"/>
<dbReference type="Proteomes" id="UP000190744">
    <property type="component" value="Unassembled WGS sequence"/>
</dbReference>
<dbReference type="GO" id="GO:0016616">
    <property type="term" value="F:oxidoreductase activity, acting on the CH-OH group of donors, NAD or NADP as acceptor"/>
    <property type="evidence" value="ECO:0007669"/>
    <property type="project" value="UniProtKB-ARBA"/>
</dbReference>